<evidence type="ECO:0000256" key="1">
    <source>
        <dbReference type="ARBA" id="ARBA00008857"/>
    </source>
</evidence>
<feature type="domain" description="Tyr recombinase" evidence="4">
    <location>
        <begin position="109"/>
        <end position="304"/>
    </location>
</feature>
<name>W5IJ17_SCAIO</name>
<reference evidence="5 6" key="1">
    <citation type="submission" date="2012-01" db="EMBL/GenBank/DDBJ databases">
        <title>The Genome Sequence of Scardovia inopinata F0304.</title>
        <authorList>
            <consortium name="The Broad Institute Genome Sequencing Platform"/>
            <person name="Ward D."/>
            <person name="Earl A."/>
            <person name="Feldgarden M."/>
            <person name="Gevers D."/>
            <person name="Young S."/>
            <person name="Zeng Q."/>
            <person name="Koehrsen M."/>
            <person name="Alvarado L."/>
            <person name="Berlin A.M."/>
            <person name="Borenstein D."/>
            <person name="Chapman S.B."/>
            <person name="Chen Z."/>
            <person name="Engels R."/>
            <person name="Freedman E."/>
            <person name="Gellesch M."/>
            <person name="Goldberg J."/>
            <person name="Griggs A."/>
            <person name="Gujja S."/>
            <person name="Heilman E.R."/>
            <person name="Heiman D.I."/>
            <person name="Hepburn T.A."/>
            <person name="Howarth C."/>
            <person name="Jen D."/>
            <person name="Larson L."/>
            <person name="Mehta T."/>
            <person name="Park D."/>
            <person name="Pearson M."/>
            <person name="Richards J."/>
            <person name="Roberts A."/>
            <person name="Saif S."/>
            <person name="Shea T.D."/>
            <person name="Shenoy N."/>
            <person name="Sisk P."/>
            <person name="Stolte C."/>
            <person name="Sykes S.N."/>
            <person name="Walk T."/>
            <person name="White J."/>
            <person name="Yandava C."/>
            <person name="Izard J."/>
            <person name="Baranova O.V."/>
            <person name="Blanton J.M."/>
            <person name="Tanner A.C."/>
            <person name="Dewhirst F."/>
            <person name="Haas B."/>
            <person name="Nusbaum C."/>
            <person name="Birren B."/>
        </authorList>
    </citation>
    <scope>NUCLEOTIDE SEQUENCE [LARGE SCALE GENOMIC DNA]</scope>
    <source>
        <strain evidence="5 6">F0304</strain>
    </source>
</reference>
<dbReference type="PROSITE" id="PS51898">
    <property type="entry name" value="TYR_RECOMBINASE"/>
    <property type="match status" value="1"/>
</dbReference>
<dbReference type="HOGENOM" id="CLU_027562_17_6_11"/>
<sequence>MYAQQLFSRYFAEWIETYKRGAVTQITLNKYLMTLKQIKLLIPNTKVADLNRIVYQNLLNTYARTHERQTVLDFHHQLKAALSDAIEDGLLRKDPTRKAVIKGKAKQTEKIKFLNQAELKKLLNMLCLDHDHLLDYTILITAKTGLRFAEVLGLTVQDINFKQLVIDVNKTWNYKTKAGGFAPTKNDSSRRKIHIDWQLALQLKEFIDTSDHCEQSDSLLFIQGKRIHNSTVNSRLESLCIEAGIPVITFHGLRHTHASLLLYKGVSIASVAKRLGHANMATTQSTYLHIIQELETQDDSRIMQFLGSL</sequence>
<gene>
    <name evidence="5" type="ORF">HMPREF9020_00460</name>
</gene>
<comment type="similarity">
    <text evidence="1">Belongs to the 'phage' integrase family.</text>
</comment>
<protein>
    <recommendedName>
        <fullName evidence="4">Tyr recombinase domain-containing protein</fullName>
    </recommendedName>
</protein>
<dbReference type="InterPro" id="IPR050090">
    <property type="entry name" value="Tyrosine_recombinase_XerCD"/>
</dbReference>
<evidence type="ECO:0000313" key="6">
    <source>
        <dbReference type="Proteomes" id="UP000005777"/>
    </source>
</evidence>
<dbReference type="Gene3D" id="1.10.443.10">
    <property type="entry name" value="Intergrase catalytic core"/>
    <property type="match status" value="1"/>
</dbReference>
<keyword evidence="6" id="KW-1185">Reference proteome</keyword>
<dbReference type="InterPro" id="IPR002104">
    <property type="entry name" value="Integrase_catalytic"/>
</dbReference>
<evidence type="ECO:0000313" key="5">
    <source>
        <dbReference type="EMBL" id="EFG26832.2"/>
    </source>
</evidence>
<organism evidence="5 6">
    <name type="scientific">Scardovia inopinata F0304</name>
    <dbReference type="NCBI Taxonomy" id="641146"/>
    <lineage>
        <taxon>Bacteria</taxon>
        <taxon>Bacillati</taxon>
        <taxon>Actinomycetota</taxon>
        <taxon>Actinomycetes</taxon>
        <taxon>Bifidobacteriales</taxon>
        <taxon>Bifidobacteriaceae</taxon>
        <taxon>Scardovia</taxon>
    </lineage>
</organism>
<dbReference type="CDD" id="cd01189">
    <property type="entry name" value="INT_ICEBs1_C_like"/>
    <property type="match status" value="1"/>
</dbReference>
<comment type="caution">
    <text evidence="5">The sequence shown here is derived from an EMBL/GenBank/DDBJ whole genome shotgun (WGS) entry which is preliminary data.</text>
</comment>
<keyword evidence="3" id="KW-0233">DNA recombination</keyword>
<dbReference type="InterPro" id="IPR010998">
    <property type="entry name" value="Integrase_recombinase_N"/>
</dbReference>
<proteinExistence type="inferred from homology"/>
<dbReference type="InterPro" id="IPR011010">
    <property type="entry name" value="DNA_brk_join_enz"/>
</dbReference>
<dbReference type="PANTHER" id="PTHR30349:SF64">
    <property type="entry name" value="PROPHAGE INTEGRASE INTD-RELATED"/>
    <property type="match status" value="1"/>
</dbReference>
<dbReference type="Gene3D" id="1.10.150.130">
    <property type="match status" value="1"/>
</dbReference>
<dbReference type="GO" id="GO:0003677">
    <property type="term" value="F:DNA binding"/>
    <property type="evidence" value="ECO:0007669"/>
    <property type="project" value="UniProtKB-KW"/>
</dbReference>
<dbReference type="RefSeq" id="WP_040590473.1">
    <property type="nucleotide sequence ID" value="NZ_GG770225.1"/>
</dbReference>
<dbReference type="SUPFAM" id="SSF56349">
    <property type="entry name" value="DNA breaking-rejoining enzymes"/>
    <property type="match status" value="1"/>
</dbReference>
<keyword evidence="2" id="KW-0238">DNA-binding</keyword>
<dbReference type="AlphaFoldDB" id="W5IJ17"/>
<evidence type="ECO:0000259" key="4">
    <source>
        <dbReference type="PROSITE" id="PS51898"/>
    </source>
</evidence>
<dbReference type="PANTHER" id="PTHR30349">
    <property type="entry name" value="PHAGE INTEGRASE-RELATED"/>
    <property type="match status" value="1"/>
</dbReference>
<dbReference type="InterPro" id="IPR013762">
    <property type="entry name" value="Integrase-like_cat_sf"/>
</dbReference>
<accession>W5IJ17</accession>
<dbReference type="Pfam" id="PF00589">
    <property type="entry name" value="Phage_integrase"/>
    <property type="match status" value="1"/>
</dbReference>
<dbReference type="EMBL" id="ADCX01000003">
    <property type="protein sequence ID" value="EFG26832.2"/>
    <property type="molecule type" value="Genomic_DNA"/>
</dbReference>
<dbReference type="eggNOG" id="COG0582">
    <property type="taxonomic scope" value="Bacteria"/>
</dbReference>
<evidence type="ECO:0000256" key="3">
    <source>
        <dbReference type="ARBA" id="ARBA00023172"/>
    </source>
</evidence>
<dbReference type="Proteomes" id="UP000005777">
    <property type="component" value="Unassembled WGS sequence"/>
</dbReference>
<evidence type="ECO:0000256" key="2">
    <source>
        <dbReference type="ARBA" id="ARBA00023125"/>
    </source>
</evidence>
<dbReference type="GO" id="GO:0006310">
    <property type="term" value="P:DNA recombination"/>
    <property type="evidence" value="ECO:0007669"/>
    <property type="project" value="UniProtKB-KW"/>
</dbReference>
<dbReference type="GO" id="GO:0015074">
    <property type="term" value="P:DNA integration"/>
    <property type="evidence" value="ECO:0007669"/>
    <property type="project" value="InterPro"/>
</dbReference>